<reference evidence="5 6" key="1">
    <citation type="submission" date="2013-03" db="EMBL/GenBank/DDBJ databases">
        <title>The Genome Sequence of Capronia epimyces CBS 606.96.</title>
        <authorList>
            <consortium name="The Broad Institute Genomics Platform"/>
            <person name="Cuomo C."/>
            <person name="de Hoog S."/>
            <person name="Gorbushina A."/>
            <person name="Walker B."/>
            <person name="Young S.K."/>
            <person name="Zeng Q."/>
            <person name="Gargeya S."/>
            <person name="Fitzgerald M."/>
            <person name="Haas B."/>
            <person name="Abouelleil A."/>
            <person name="Allen A.W."/>
            <person name="Alvarado L."/>
            <person name="Arachchi H.M."/>
            <person name="Berlin A.M."/>
            <person name="Chapman S.B."/>
            <person name="Gainer-Dewar J."/>
            <person name="Goldberg J."/>
            <person name="Griggs A."/>
            <person name="Gujja S."/>
            <person name="Hansen M."/>
            <person name="Howarth C."/>
            <person name="Imamovic A."/>
            <person name="Ireland A."/>
            <person name="Larimer J."/>
            <person name="McCowan C."/>
            <person name="Murphy C."/>
            <person name="Pearson M."/>
            <person name="Poon T.W."/>
            <person name="Priest M."/>
            <person name="Roberts A."/>
            <person name="Saif S."/>
            <person name="Shea T."/>
            <person name="Sisk P."/>
            <person name="Sykes S."/>
            <person name="Wortman J."/>
            <person name="Nusbaum C."/>
            <person name="Birren B."/>
        </authorList>
    </citation>
    <scope>NUCLEOTIDE SEQUENCE [LARGE SCALE GENOMIC DNA]</scope>
    <source>
        <strain evidence="5 6">CBS 606.96</strain>
    </source>
</reference>
<dbReference type="HOGENOM" id="CLU_010194_44_6_1"/>
<dbReference type="InterPro" id="IPR002347">
    <property type="entry name" value="SDR_fam"/>
</dbReference>
<evidence type="ECO:0000256" key="3">
    <source>
        <dbReference type="ARBA" id="ARBA00023002"/>
    </source>
</evidence>
<dbReference type="Pfam" id="PF00106">
    <property type="entry name" value="adh_short"/>
    <property type="match status" value="1"/>
</dbReference>
<accession>W9YBC5</accession>
<sequence length="315" mass="34865">MGILNPVDNKYNFQPDKDIPDLSGKVIIVTGGNNGIGKATVVALAKHNAGRIYLAARSKAKYDDAMASVREAAPGAKVEFLELDLASFASIKRAADQVIASNDRLDILINNAGVMALPPAQTVEGYEIQFGTNHMGHALLTKLLLPLLLKTAELSDVRIVNVTSTGYMLAPKGTFLPDQVRTSMSDFHTYVRYGQSKMANVLHGRELARRYPQILSTSVHPGRVATPLLDHMMTNHSFTTYFQKFFDALAGKLTPEMGACNTLWCSTWKREDVQNGGFYTPIGKLDAGEKRSQEVEMAKKLWDWQEEEFRQHGYA</sequence>
<evidence type="ECO:0000256" key="1">
    <source>
        <dbReference type="ARBA" id="ARBA00006484"/>
    </source>
</evidence>
<evidence type="ECO:0000313" key="5">
    <source>
        <dbReference type="EMBL" id="EXJ86935.1"/>
    </source>
</evidence>
<protein>
    <recommendedName>
        <fullName evidence="7">Oxidoreductase</fullName>
    </recommendedName>
</protein>
<gene>
    <name evidence="5" type="ORF">A1O3_03889</name>
</gene>
<dbReference type="InterPro" id="IPR036291">
    <property type="entry name" value="NAD(P)-bd_dom_sf"/>
</dbReference>
<dbReference type="Proteomes" id="UP000019478">
    <property type="component" value="Unassembled WGS sequence"/>
</dbReference>
<proteinExistence type="inferred from homology"/>
<dbReference type="GeneID" id="19168014"/>
<dbReference type="GO" id="GO:0016491">
    <property type="term" value="F:oxidoreductase activity"/>
    <property type="evidence" value="ECO:0007669"/>
    <property type="project" value="UniProtKB-KW"/>
</dbReference>
<name>W9YBC5_9EURO</name>
<dbReference type="PRINTS" id="PR00080">
    <property type="entry name" value="SDRFAMILY"/>
</dbReference>
<evidence type="ECO:0000256" key="4">
    <source>
        <dbReference type="RuleBase" id="RU000363"/>
    </source>
</evidence>
<dbReference type="Gene3D" id="3.40.50.720">
    <property type="entry name" value="NAD(P)-binding Rossmann-like Domain"/>
    <property type="match status" value="1"/>
</dbReference>
<dbReference type="PANTHER" id="PTHR24320:SF282">
    <property type="entry name" value="WW DOMAIN-CONTAINING OXIDOREDUCTASE"/>
    <property type="match status" value="1"/>
</dbReference>
<evidence type="ECO:0000256" key="2">
    <source>
        <dbReference type="ARBA" id="ARBA00022857"/>
    </source>
</evidence>
<evidence type="ECO:0000313" key="6">
    <source>
        <dbReference type="Proteomes" id="UP000019478"/>
    </source>
</evidence>
<dbReference type="STRING" id="1182542.W9YBC5"/>
<keyword evidence="3" id="KW-0560">Oxidoreductase</keyword>
<dbReference type="eggNOG" id="KOG1208">
    <property type="taxonomic scope" value="Eukaryota"/>
</dbReference>
<organism evidence="5 6">
    <name type="scientific">Capronia epimyces CBS 606.96</name>
    <dbReference type="NCBI Taxonomy" id="1182542"/>
    <lineage>
        <taxon>Eukaryota</taxon>
        <taxon>Fungi</taxon>
        <taxon>Dikarya</taxon>
        <taxon>Ascomycota</taxon>
        <taxon>Pezizomycotina</taxon>
        <taxon>Eurotiomycetes</taxon>
        <taxon>Chaetothyriomycetidae</taxon>
        <taxon>Chaetothyriales</taxon>
        <taxon>Herpotrichiellaceae</taxon>
        <taxon>Capronia</taxon>
    </lineage>
</organism>
<dbReference type="PANTHER" id="PTHR24320">
    <property type="entry name" value="RETINOL DEHYDROGENASE"/>
    <property type="match status" value="1"/>
</dbReference>
<comment type="similarity">
    <text evidence="1 4">Belongs to the short-chain dehydrogenases/reductases (SDR) family.</text>
</comment>
<dbReference type="EMBL" id="AMGY01000003">
    <property type="protein sequence ID" value="EXJ86935.1"/>
    <property type="molecule type" value="Genomic_DNA"/>
</dbReference>
<keyword evidence="2" id="KW-0521">NADP</keyword>
<dbReference type="PRINTS" id="PR00081">
    <property type="entry name" value="GDHRDH"/>
</dbReference>
<dbReference type="AlphaFoldDB" id="W9YBC5"/>
<dbReference type="SUPFAM" id="SSF51735">
    <property type="entry name" value="NAD(P)-binding Rossmann-fold domains"/>
    <property type="match status" value="1"/>
</dbReference>
<evidence type="ECO:0008006" key="7">
    <source>
        <dbReference type="Google" id="ProtNLM"/>
    </source>
</evidence>
<dbReference type="RefSeq" id="XP_007732214.1">
    <property type="nucleotide sequence ID" value="XM_007734024.1"/>
</dbReference>
<comment type="caution">
    <text evidence="5">The sequence shown here is derived from an EMBL/GenBank/DDBJ whole genome shotgun (WGS) entry which is preliminary data.</text>
</comment>
<dbReference type="OrthoDB" id="191139at2759"/>
<keyword evidence="6" id="KW-1185">Reference proteome</keyword>